<organism evidence="4">
    <name type="scientific">Euplotes harpa</name>
    <dbReference type="NCBI Taxonomy" id="151035"/>
    <lineage>
        <taxon>Eukaryota</taxon>
        <taxon>Sar</taxon>
        <taxon>Alveolata</taxon>
        <taxon>Ciliophora</taxon>
        <taxon>Intramacronucleata</taxon>
        <taxon>Spirotrichea</taxon>
        <taxon>Hypotrichia</taxon>
        <taxon>Euplotida</taxon>
        <taxon>Euplotidae</taxon>
        <taxon>Euplotes</taxon>
    </lineage>
</organism>
<accession>A0A7S3JBZ1</accession>
<dbReference type="EMBL" id="HBII01024276">
    <property type="protein sequence ID" value="CAE0351164.1"/>
    <property type="molecule type" value="Transcribed_RNA"/>
</dbReference>
<dbReference type="AlphaFoldDB" id="A0A7S3JBZ1"/>
<comment type="similarity">
    <text evidence="1">Belongs to the janus family.</text>
</comment>
<evidence type="ECO:0000256" key="3">
    <source>
        <dbReference type="PIRSR" id="PIRSR607702-2"/>
    </source>
</evidence>
<protein>
    <submittedName>
        <fullName evidence="4">Uncharacterized protein</fullName>
    </submittedName>
</protein>
<proteinExistence type="inferred from homology"/>
<dbReference type="Pfam" id="PF05005">
    <property type="entry name" value="Ocnus"/>
    <property type="match status" value="1"/>
</dbReference>
<dbReference type="InterPro" id="IPR038596">
    <property type="entry name" value="Janus_sf"/>
</dbReference>
<name>A0A7S3JBZ1_9SPIT</name>
<sequence length="167" mass="19040">MYIRLGTFRGVHKFSSLSKRQILKPSLLWMTKAFMSSSRAAVNPSVVKPFQATITNEENYKYILIEHADQFKKQFLLRGSENHSSHKGIWKEFIDNEISPFDEHKYKVRGGGVIINSSDKVLIGGKSNTFGPSNSQIVEKIMKSKYPNKQIIIEKEDWNGSAEAKSE</sequence>
<reference evidence="4" key="1">
    <citation type="submission" date="2021-01" db="EMBL/GenBank/DDBJ databases">
        <authorList>
            <person name="Corre E."/>
            <person name="Pelletier E."/>
            <person name="Niang G."/>
            <person name="Scheremetjew M."/>
            <person name="Finn R."/>
            <person name="Kale V."/>
            <person name="Holt S."/>
            <person name="Cochrane G."/>
            <person name="Meng A."/>
            <person name="Brown T."/>
            <person name="Cohen L."/>
        </authorList>
    </citation>
    <scope>NUCLEOTIDE SEQUENCE</scope>
    <source>
        <strain evidence="4">FSP1.4</strain>
    </source>
</reference>
<feature type="binding site" evidence="3">
    <location>
        <position position="61"/>
    </location>
    <ligand>
        <name>substrate</name>
    </ligand>
</feature>
<evidence type="ECO:0000256" key="1">
    <source>
        <dbReference type="ARBA" id="ARBA00010971"/>
    </source>
</evidence>
<evidence type="ECO:0000313" key="4">
    <source>
        <dbReference type="EMBL" id="CAE0351164.1"/>
    </source>
</evidence>
<evidence type="ECO:0000256" key="2">
    <source>
        <dbReference type="PIRSR" id="PIRSR607702-1"/>
    </source>
</evidence>
<feature type="active site" description="Proton acceptor" evidence="2">
    <location>
        <position position="86"/>
    </location>
</feature>
<dbReference type="InterPro" id="IPR007702">
    <property type="entry name" value="Janus"/>
</dbReference>
<gene>
    <name evidence="4" type="ORF">EHAR0213_LOCUS10078</name>
</gene>
<dbReference type="Gene3D" id="3.50.20.20">
    <property type="entry name" value="Janus/Ocnus"/>
    <property type="match status" value="1"/>
</dbReference>
<dbReference type="SUPFAM" id="SSF143724">
    <property type="entry name" value="PHP14-like"/>
    <property type="match status" value="1"/>
</dbReference>